<sequence>MTAVFLVLNGERIRPDQDAVFDLVIAVSEGGLRELDLNAAALRDLTDGV</sequence>
<evidence type="ECO:0000313" key="2">
    <source>
        <dbReference type="Proteomes" id="UP000194360"/>
    </source>
</evidence>
<evidence type="ECO:0000313" key="1">
    <source>
        <dbReference type="EMBL" id="OSY40142.1"/>
    </source>
</evidence>
<dbReference type="STRING" id="2074.BG845_02965"/>
<accession>A0A1Y2MY90</accession>
<keyword evidence="2" id="KW-1185">Reference proteome</keyword>
<protein>
    <submittedName>
        <fullName evidence="1">Uncharacterized protein</fullName>
    </submittedName>
</protein>
<reference evidence="1 2" key="1">
    <citation type="submission" date="2016-09" db="EMBL/GenBank/DDBJ databases">
        <title>Pseudonocardia autotrophica DSM535, a candidate organism with high potential of specific P450 cytochromes.</title>
        <authorList>
            <person name="Grumaz C."/>
            <person name="Vainshtein Y."/>
            <person name="Kirstahler P."/>
            <person name="Sohn K."/>
        </authorList>
    </citation>
    <scope>NUCLEOTIDE SEQUENCE [LARGE SCALE GENOMIC DNA]</scope>
    <source>
        <strain evidence="1 2">DSM 535</strain>
    </source>
</reference>
<gene>
    <name evidence="1" type="ORF">BG845_02965</name>
</gene>
<proteinExistence type="predicted"/>
<comment type="caution">
    <text evidence="1">The sequence shown here is derived from an EMBL/GenBank/DDBJ whole genome shotgun (WGS) entry which is preliminary data.</text>
</comment>
<dbReference type="Proteomes" id="UP000194360">
    <property type="component" value="Unassembled WGS sequence"/>
</dbReference>
<name>A0A1Y2MY90_PSEAH</name>
<organism evidence="1 2">
    <name type="scientific">Pseudonocardia autotrophica</name>
    <name type="common">Amycolata autotrophica</name>
    <name type="synonym">Nocardia autotrophica</name>
    <dbReference type="NCBI Taxonomy" id="2074"/>
    <lineage>
        <taxon>Bacteria</taxon>
        <taxon>Bacillati</taxon>
        <taxon>Actinomycetota</taxon>
        <taxon>Actinomycetes</taxon>
        <taxon>Pseudonocardiales</taxon>
        <taxon>Pseudonocardiaceae</taxon>
        <taxon>Pseudonocardia</taxon>
    </lineage>
</organism>
<dbReference type="AlphaFoldDB" id="A0A1Y2MY90"/>
<dbReference type="EMBL" id="MIGB01000014">
    <property type="protein sequence ID" value="OSY40142.1"/>
    <property type="molecule type" value="Genomic_DNA"/>
</dbReference>